<evidence type="ECO:0000313" key="3">
    <source>
        <dbReference type="EMBL" id="TBU56633.1"/>
    </source>
</evidence>
<gene>
    <name evidence="3" type="ORF">BD310DRAFT_931077</name>
</gene>
<dbReference type="InterPro" id="IPR011009">
    <property type="entry name" value="Kinase-like_dom_sf"/>
</dbReference>
<evidence type="ECO:0000256" key="1">
    <source>
        <dbReference type="SAM" id="MobiDB-lite"/>
    </source>
</evidence>
<accession>A0A4Q9PQK3</accession>
<sequence>MQTNPTWWMVSMVIDAKATEQQDPFNMGSQASVNSITALAVSARDLLLAHGFCYVFVVGLYGDFARIVRFDRSSAVVSKQFKYREHPDILQRFFWRLVHPIIGSTIVGSDPDVRPLTRPDVLWIKEQLRKLRWDVPISDEELRKGRAVVVPESDAVARTLLLFDLLDVNVRLFSRATMVWLAIEDLRARPQEPSSHHPPCARLVVFKEAWRQITRRPETEFYQRLASIPDDVRTGLPKMLFGADLGERDMKIRRAAGGKFSYQANTGHNSLVDPSPSSAISATASDTSETCSPPDTGAPALTDPGLNSPRQLPADNDGCVPSPPSPPSAVFPCSPHQTHCWRLLFGDECSSRERSLVRCAVDTVGRPLKHFKTTRELVGAVRDAIEGHRQAWEVGVLHRDVSAGNVLISEQPADRLRGFLHDFDYSSMTKGVPPPLNESSSTEPFLRMGEAYDEEDLKERMGTYYYMAQLLLRKKSIVHSVHHDLESFYWVLLWIVLRHTQHDLEVDPESPNPCTRVFRSGNNLEAADMKRAWLTEPEVHFTVDGNKPLTDLMHQFRMLILEAIIMGPRAAPRRYLTHAAVLELFDTALARTDWPDPENDGPKPFAYAKPAPPRLNQPKRAAQPEDAEETEKRSGKRRKKEDGSPVDDDAFESTPVLRQSNRGSVRGSGARASGGSKRRGSKKQQS</sequence>
<dbReference type="PROSITE" id="PS00109">
    <property type="entry name" value="PROTEIN_KINASE_TYR"/>
    <property type="match status" value="1"/>
</dbReference>
<dbReference type="EMBL" id="ML145148">
    <property type="protein sequence ID" value="TBU56633.1"/>
    <property type="molecule type" value="Genomic_DNA"/>
</dbReference>
<organism evidence="3 4">
    <name type="scientific">Dichomitus squalens</name>
    <dbReference type="NCBI Taxonomy" id="114155"/>
    <lineage>
        <taxon>Eukaryota</taxon>
        <taxon>Fungi</taxon>
        <taxon>Dikarya</taxon>
        <taxon>Basidiomycota</taxon>
        <taxon>Agaricomycotina</taxon>
        <taxon>Agaricomycetes</taxon>
        <taxon>Polyporales</taxon>
        <taxon>Polyporaceae</taxon>
        <taxon>Dichomitus</taxon>
    </lineage>
</organism>
<dbReference type="Gene3D" id="1.10.510.10">
    <property type="entry name" value="Transferase(Phosphotransferase) domain 1"/>
    <property type="match status" value="1"/>
</dbReference>
<dbReference type="InterPro" id="IPR040976">
    <property type="entry name" value="Pkinase_fungal"/>
</dbReference>
<feature type="region of interest" description="Disordered" evidence="1">
    <location>
        <begin position="593"/>
        <end position="686"/>
    </location>
</feature>
<dbReference type="PANTHER" id="PTHR38248">
    <property type="entry name" value="FUNK1 6"/>
    <property type="match status" value="1"/>
</dbReference>
<dbReference type="InterPro" id="IPR008266">
    <property type="entry name" value="Tyr_kinase_AS"/>
</dbReference>
<feature type="compositionally biased region" description="Low complexity" evidence="1">
    <location>
        <begin position="662"/>
        <end position="675"/>
    </location>
</feature>
<dbReference type="GO" id="GO:0004672">
    <property type="term" value="F:protein kinase activity"/>
    <property type="evidence" value="ECO:0007669"/>
    <property type="project" value="InterPro"/>
</dbReference>
<keyword evidence="4" id="KW-1185">Reference proteome</keyword>
<dbReference type="PANTHER" id="PTHR38248:SF2">
    <property type="entry name" value="FUNK1 11"/>
    <property type="match status" value="1"/>
</dbReference>
<dbReference type="SUPFAM" id="SSF56112">
    <property type="entry name" value="Protein kinase-like (PK-like)"/>
    <property type="match status" value="1"/>
</dbReference>
<protein>
    <recommendedName>
        <fullName evidence="2">Fungal-type protein kinase domain-containing protein</fullName>
    </recommendedName>
</protein>
<reference evidence="3 4" key="1">
    <citation type="submission" date="2019-01" db="EMBL/GenBank/DDBJ databases">
        <title>Draft genome sequences of three monokaryotic isolates of the white-rot basidiomycete fungus Dichomitus squalens.</title>
        <authorList>
            <consortium name="DOE Joint Genome Institute"/>
            <person name="Lopez S.C."/>
            <person name="Andreopoulos B."/>
            <person name="Pangilinan J."/>
            <person name="Lipzen A."/>
            <person name="Riley R."/>
            <person name="Ahrendt S."/>
            <person name="Ng V."/>
            <person name="Barry K."/>
            <person name="Daum C."/>
            <person name="Grigoriev I.V."/>
            <person name="Hilden K.S."/>
            <person name="Makela M.R."/>
            <person name="de Vries R.P."/>
        </authorList>
    </citation>
    <scope>NUCLEOTIDE SEQUENCE [LARGE SCALE GENOMIC DNA]</scope>
    <source>
        <strain evidence="3 4">CBS 464.89</strain>
    </source>
</reference>
<name>A0A4Q9PQK3_9APHY</name>
<feature type="compositionally biased region" description="Basic residues" evidence="1">
    <location>
        <begin position="676"/>
        <end position="686"/>
    </location>
</feature>
<dbReference type="Pfam" id="PF17667">
    <property type="entry name" value="Pkinase_fungal"/>
    <property type="match status" value="1"/>
</dbReference>
<evidence type="ECO:0000313" key="4">
    <source>
        <dbReference type="Proteomes" id="UP000292082"/>
    </source>
</evidence>
<feature type="region of interest" description="Disordered" evidence="1">
    <location>
        <begin position="263"/>
        <end position="325"/>
    </location>
</feature>
<dbReference type="Proteomes" id="UP000292082">
    <property type="component" value="Unassembled WGS sequence"/>
</dbReference>
<feature type="domain" description="Fungal-type protein kinase" evidence="2">
    <location>
        <begin position="33"/>
        <end position="496"/>
    </location>
</feature>
<dbReference type="AlphaFoldDB" id="A0A4Q9PQK3"/>
<feature type="compositionally biased region" description="Low complexity" evidence="1">
    <location>
        <begin position="273"/>
        <end position="288"/>
    </location>
</feature>
<proteinExistence type="predicted"/>
<evidence type="ECO:0000259" key="2">
    <source>
        <dbReference type="Pfam" id="PF17667"/>
    </source>
</evidence>